<dbReference type="InterPro" id="IPR001683">
    <property type="entry name" value="PX_dom"/>
</dbReference>
<evidence type="ECO:0000313" key="2">
    <source>
        <dbReference type="EMBL" id="GMH96055.1"/>
    </source>
</evidence>
<name>A0A9W7C136_9STRA</name>
<organism evidence="2 3">
    <name type="scientific">Triparma strigata</name>
    <dbReference type="NCBI Taxonomy" id="1606541"/>
    <lineage>
        <taxon>Eukaryota</taxon>
        <taxon>Sar</taxon>
        <taxon>Stramenopiles</taxon>
        <taxon>Ochrophyta</taxon>
        <taxon>Bolidophyceae</taxon>
        <taxon>Parmales</taxon>
        <taxon>Triparmaceae</taxon>
        <taxon>Triparma</taxon>
    </lineage>
</organism>
<dbReference type="Pfam" id="PF00787">
    <property type="entry name" value="PX"/>
    <property type="match status" value="1"/>
</dbReference>
<evidence type="ECO:0000259" key="1">
    <source>
        <dbReference type="PROSITE" id="PS50195"/>
    </source>
</evidence>
<accession>A0A9W7C136</accession>
<feature type="domain" description="PX" evidence="1">
    <location>
        <begin position="17"/>
        <end position="170"/>
    </location>
</feature>
<sequence>MSSVETVGCTPTVGCVIPRSTLTPPSTVIGGVGSGAVFYELHLRVSPPGLSPGLSAVSLGPSSVPTTPLEFVVYHRYSEFLTLHQSLIGTTTDTNTTAACVMVPNDIKENLESTFPPKILIANTSEYMDARMESLEQWIHIIVDYLNGPTCSSLASTSIIKFFELDLKHFKGDSETITIADYYVDADPQQQVDYWNYVESERRKEREKDFIRDRCWGTIVKQGSIFMAVNGTVMLALVKIEWIDLERLTELFSWWWFQASAVCWGDGTCVAPGGGEATKKVGVTSWEKEGEGFEFEAKDVKQIVLVLHVLMAVSMFVKDKLI</sequence>
<dbReference type="OrthoDB" id="430293at2759"/>
<dbReference type="EMBL" id="BRXY01000458">
    <property type="protein sequence ID" value="GMH96055.1"/>
    <property type="molecule type" value="Genomic_DNA"/>
</dbReference>
<dbReference type="Gene3D" id="3.30.1520.10">
    <property type="entry name" value="Phox-like domain"/>
    <property type="match status" value="1"/>
</dbReference>
<dbReference type="InterPro" id="IPR036871">
    <property type="entry name" value="PX_dom_sf"/>
</dbReference>
<dbReference type="GO" id="GO:0035091">
    <property type="term" value="F:phosphatidylinositol binding"/>
    <property type="evidence" value="ECO:0007669"/>
    <property type="project" value="InterPro"/>
</dbReference>
<protein>
    <recommendedName>
        <fullName evidence="1">PX domain-containing protein</fullName>
    </recommendedName>
</protein>
<dbReference type="SUPFAM" id="SSF64268">
    <property type="entry name" value="PX domain"/>
    <property type="match status" value="1"/>
</dbReference>
<proteinExistence type="predicted"/>
<keyword evidence="3" id="KW-1185">Reference proteome</keyword>
<comment type="caution">
    <text evidence="2">The sequence shown here is derived from an EMBL/GenBank/DDBJ whole genome shotgun (WGS) entry which is preliminary data.</text>
</comment>
<dbReference type="AlphaFoldDB" id="A0A9W7C136"/>
<dbReference type="PROSITE" id="PS50195">
    <property type="entry name" value="PX"/>
    <property type="match status" value="1"/>
</dbReference>
<reference evidence="3" key="1">
    <citation type="journal article" date="2023" name="Commun. Biol.">
        <title>Genome analysis of Parmales, the sister group of diatoms, reveals the evolutionary specialization of diatoms from phago-mixotrophs to photoautotrophs.</title>
        <authorList>
            <person name="Ban H."/>
            <person name="Sato S."/>
            <person name="Yoshikawa S."/>
            <person name="Yamada K."/>
            <person name="Nakamura Y."/>
            <person name="Ichinomiya M."/>
            <person name="Sato N."/>
            <person name="Blanc-Mathieu R."/>
            <person name="Endo H."/>
            <person name="Kuwata A."/>
            <person name="Ogata H."/>
        </authorList>
    </citation>
    <scope>NUCLEOTIDE SEQUENCE [LARGE SCALE GENOMIC DNA]</scope>
    <source>
        <strain evidence="3">NIES 3701</strain>
    </source>
</reference>
<dbReference type="Proteomes" id="UP001165085">
    <property type="component" value="Unassembled WGS sequence"/>
</dbReference>
<evidence type="ECO:0000313" key="3">
    <source>
        <dbReference type="Proteomes" id="UP001165085"/>
    </source>
</evidence>
<gene>
    <name evidence="2" type="ORF">TrST_g923</name>
</gene>